<dbReference type="Ensembl" id="ENSCSAVT00000006466.1">
    <property type="protein sequence ID" value="ENSCSAVP00000006386.1"/>
    <property type="gene ID" value="ENSCSAVG00000003822.1"/>
</dbReference>
<dbReference type="Pfam" id="PF10254">
    <property type="entry name" value="Pacs-1"/>
    <property type="match status" value="1"/>
</dbReference>
<dbReference type="Pfam" id="PF25332">
    <property type="entry name" value="C2_PACS_N"/>
    <property type="match status" value="1"/>
</dbReference>
<evidence type="ECO:0000256" key="3">
    <source>
        <dbReference type="SAM" id="MobiDB-lite"/>
    </source>
</evidence>
<evidence type="ECO:0000259" key="4">
    <source>
        <dbReference type="Pfam" id="PF10254"/>
    </source>
</evidence>
<keyword evidence="7" id="KW-1185">Reference proteome</keyword>
<evidence type="ECO:0000256" key="2">
    <source>
        <dbReference type="ARBA" id="ARBA00022553"/>
    </source>
</evidence>
<dbReference type="Proteomes" id="UP000007875">
    <property type="component" value="Unassembled WGS sequence"/>
</dbReference>
<organism evidence="6 7">
    <name type="scientific">Ciona savignyi</name>
    <name type="common">Pacific transparent sea squirt</name>
    <dbReference type="NCBI Taxonomy" id="51511"/>
    <lineage>
        <taxon>Eukaryota</taxon>
        <taxon>Metazoa</taxon>
        <taxon>Chordata</taxon>
        <taxon>Tunicata</taxon>
        <taxon>Ascidiacea</taxon>
        <taxon>Phlebobranchia</taxon>
        <taxon>Cionidae</taxon>
        <taxon>Ciona</taxon>
    </lineage>
</organism>
<dbReference type="PANTHER" id="PTHR13280:SF17">
    <property type="entry name" value="KRUEPPEL TARGET AT 95D, ISOFORM A"/>
    <property type="match status" value="1"/>
</dbReference>
<dbReference type="STRING" id="51511.ENSCSAVP00000006386"/>
<dbReference type="eggNOG" id="KOG3709">
    <property type="taxonomic scope" value="Eukaryota"/>
</dbReference>
<dbReference type="AlphaFoldDB" id="H2YM34"/>
<evidence type="ECO:0000259" key="5">
    <source>
        <dbReference type="Pfam" id="PF25332"/>
    </source>
</evidence>
<dbReference type="OMA" id="FANWETD"/>
<sequence length="871" mass="98041">VPMNLFAAWDIDRSSANCIPRICNLTICKLIVTKELDKDVQSVFIAVKMQGQKRVFRSNEIFLENNGVVNTDLELMFSLQYPHYVKRDENRLQLMLQRKKRYKNRAMLGYKTLAVGRVDMAQIIQCPICHISNLDLFAAGKDQNVTVAAHIIVSCMTSLPIDADIDSERNGKHDRSPDVENYSEDDEEMMYSSDPDLGSDNPQEFVDEETRVQKQKDRRKIRMSSSSRQQNFIKTKVAALIRKFKQVADEGLEPDLVPDADRNPTDPVDYDFLYDEIEDFNLSDSCPEIEDNISIVSTPKPKLRSELFLGRFSIDLSSSSQTEISSLREHGVPQSLPINSTNIHTNAGVNPSSVHSSPKSDHVKTPHEHVKPPQDHTKTAHEKSWQRSSSLKTRPDKFEHLVSFSLTPYSDVCLRTQTSHNKQHVEATQVSSGPQLKSKLRLKHAFAMVTYFDPLTFLDDDDDRLPDTLILADGNDRHAQAISSVMTSSVSAQPIVTRKPHDIQTVFAKFVAKLQKFLNSNSASPDPVKVAVIGREIYLSLVLRYFVEQLSGKSPEWRSFFVFYVVPIGSHRLSRHMASLDNHYSALFADASWKEHADKLDTSHSADNTADYDVITSRIKEYLNEATNLLQLPIAEAMLTFRQTGRRHFTFERLMLNFCRDDNSSQKFIPFISEIRVGENEISSSTDSDKEDCGVVTINPAVATCQAPVNATTPPASPSVPGPVVTTTLALNPGPSVSLEVKLGLQVDYWKEKDTSKYSLKTNFRSFHVSCLPLHGERGTQSGLVLDVVTKGKKMISELPGKKGKEKESESKSQAVGNINRLICTSKHQNSLLRVQVDGTEWRDIKFFQLSSHWSSHVNTFPVAVFSSNLF</sequence>
<dbReference type="FunCoup" id="H2YM34">
    <property type="interactions" value="98"/>
</dbReference>
<comment type="similarity">
    <text evidence="1">Belongs to the PACS family.</text>
</comment>
<evidence type="ECO:0000313" key="6">
    <source>
        <dbReference type="Ensembl" id="ENSCSAVP00000006386.1"/>
    </source>
</evidence>
<evidence type="ECO:0000256" key="1">
    <source>
        <dbReference type="ARBA" id="ARBA00008590"/>
    </source>
</evidence>
<reference evidence="7" key="1">
    <citation type="submission" date="2003-08" db="EMBL/GenBank/DDBJ databases">
        <authorList>
            <person name="Birren B."/>
            <person name="Nusbaum C."/>
            <person name="Abebe A."/>
            <person name="Abouelleil A."/>
            <person name="Adekoya E."/>
            <person name="Ait-zahra M."/>
            <person name="Allen N."/>
            <person name="Allen T."/>
            <person name="An P."/>
            <person name="Anderson M."/>
            <person name="Anderson S."/>
            <person name="Arachchi H."/>
            <person name="Armbruster J."/>
            <person name="Bachantsang P."/>
            <person name="Baldwin J."/>
            <person name="Barry A."/>
            <person name="Bayul T."/>
            <person name="Blitshsteyn B."/>
            <person name="Bloom T."/>
            <person name="Blye J."/>
            <person name="Boguslavskiy L."/>
            <person name="Borowsky M."/>
            <person name="Boukhgalter B."/>
            <person name="Brunache A."/>
            <person name="Butler J."/>
            <person name="Calixte N."/>
            <person name="Calvo S."/>
            <person name="Camarata J."/>
            <person name="Campo K."/>
            <person name="Chang J."/>
            <person name="Cheshatsang Y."/>
            <person name="Citroen M."/>
            <person name="Collymore A."/>
            <person name="Considine T."/>
            <person name="Cook A."/>
            <person name="Cooke P."/>
            <person name="Corum B."/>
            <person name="Cuomo C."/>
            <person name="David R."/>
            <person name="Dawoe T."/>
            <person name="Degray S."/>
            <person name="Dodge S."/>
            <person name="Dooley K."/>
            <person name="Dorje P."/>
            <person name="Dorjee K."/>
            <person name="Dorris L."/>
            <person name="Duffey N."/>
            <person name="Dupes A."/>
            <person name="Elkins T."/>
            <person name="Engels R."/>
            <person name="Erickson J."/>
            <person name="Farina A."/>
            <person name="Faro S."/>
            <person name="Ferreira P."/>
            <person name="Fischer H."/>
            <person name="Fitzgerald M."/>
            <person name="Foley K."/>
            <person name="Gage D."/>
            <person name="Galagan J."/>
            <person name="Gearin G."/>
            <person name="Gnerre S."/>
            <person name="Gnirke A."/>
            <person name="Goyette A."/>
            <person name="Graham J."/>
            <person name="Grandbois E."/>
            <person name="Gyaltsen K."/>
            <person name="Hafez N."/>
            <person name="Hagopian D."/>
            <person name="Hagos B."/>
            <person name="Hall J."/>
            <person name="Hatcher B."/>
            <person name="Heller A."/>
            <person name="Higgins H."/>
            <person name="Honan T."/>
            <person name="Horn A."/>
            <person name="Houde N."/>
            <person name="Hughes L."/>
            <person name="Hulme W."/>
            <person name="Husby E."/>
            <person name="Iliev I."/>
            <person name="Jaffe D."/>
            <person name="Jones C."/>
            <person name="Kamal M."/>
            <person name="Kamat A."/>
            <person name="Kamvysselis M."/>
            <person name="Karlsson E."/>
            <person name="Kells C."/>
            <person name="Kieu A."/>
            <person name="Kisner P."/>
            <person name="Kodira C."/>
            <person name="Kulbokas E."/>
            <person name="Labutti K."/>
            <person name="Lama D."/>
            <person name="Landers T."/>
            <person name="Leger J."/>
            <person name="Levine S."/>
            <person name="Lewis D."/>
            <person name="Lewis T."/>
            <person name="Lindblad-toh K."/>
            <person name="Liu X."/>
            <person name="Lokyitsang T."/>
            <person name="Lokyitsang Y."/>
            <person name="Lucien O."/>
            <person name="Lui A."/>
            <person name="Ma L.J."/>
            <person name="Mabbitt R."/>
            <person name="Macdonald J."/>
            <person name="Maclean C."/>
            <person name="Major J."/>
            <person name="Manning J."/>
            <person name="Marabella R."/>
            <person name="Maru K."/>
            <person name="Matthews C."/>
            <person name="Mauceli E."/>
            <person name="Mccarthy M."/>
            <person name="Mcdonough S."/>
            <person name="Mcghee T."/>
            <person name="Meldrim J."/>
            <person name="Meneus L."/>
            <person name="Mesirov J."/>
            <person name="Mihalev A."/>
            <person name="Mihova T."/>
            <person name="Mikkelsen T."/>
            <person name="Mlenga V."/>
            <person name="Moru K."/>
            <person name="Mozes J."/>
            <person name="Mulrain L."/>
            <person name="Munson G."/>
            <person name="Naylor J."/>
            <person name="Newes C."/>
            <person name="Nguyen C."/>
            <person name="Nguyen N."/>
            <person name="Nguyen T."/>
            <person name="Nicol R."/>
            <person name="Nielsen C."/>
            <person name="Nizzari M."/>
            <person name="Norbu C."/>
            <person name="Norbu N."/>
            <person name="O'donnell P."/>
            <person name="Okoawo O."/>
            <person name="O'leary S."/>
            <person name="Omotosho B."/>
            <person name="O'neill K."/>
            <person name="Osman S."/>
            <person name="Parker S."/>
            <person name="Perrin D."/>
            <person name="Phunkhang P."/>
            <person name="Piqani B."/>
            <person name="Purcell S."/>
            <person name="Rachupka T."/>
            <person name="Ramasamy U."/>
            <person name="Rameau R."/>
            <person name="Ray V."/>
            <person name="Raymond C."/>
            <person name="Retta R."/>
            <person name="Richardson S."/>
            <person name="Rise C."/>
            <person name="Rodriguez J."/>
            <person name="Rogers J."/>
            <person name="Rogov P."/>
            <person name="Rutman M."/>
            <person name="Schupbach R."/>
            <person name="Seaman C."/>
            <person name="Settipalli S."/>
            <person name="Sharpe T."/>
            <person name="Sheridan J."/>
            <person name="Sherpa N."/>
            <person name="Shi J."/>
            <person name="Smirnov S."/>
            <person name="Smith C."/>
            <person name="Sougnez C."/>
            <person name="Spencer B."/>
            <person name="Stalker J."/>
            <person name="Stange-thomann N."/>
            <person name="Stavropoulos S."/>
            <person name="Stetson K."/>
            <person name="Stone C."/>
            <person name="Stone S."/>
            <person name="Stubbs M."/>
            <person name="Talamas J."/>
            <person name="Tchuinga P."/>
            <person name="Tenzing P."/>
            <person name="Tesfaye S."/>
            <person name="Theodore J."/>
            <person name="Thoulutsang Y."/>
            <person name="Topham K."/>
            <person name="Towey S."/>
            <person name="Tsamla T."/>
            <person name="Tsomo N."/>
            <person name="Vallee D."/>
            <person name="Vassiliev H."/>
            <person name="Venkataraman V."/>
            <person name="Vinson J."/>
            <person name="Vo A."/>
            <person name="Wade C."/>
            <person name="Wang S."/>
            <person name="Wangchuk T."/>
            <person name="Wangdi T."/>
            <person name="Whittaker C."/>
            <person name="Wilkinson J."/>
            <person name="Wu Y."/>
            <person name="Wyman D."/>
            <person name="Yadav S."/>
            <person name="Yang S."/>
            <person name="Yang X."/>
            <person name="Yeager S."/>
            <person name="Yee E."/>
            <person name="Young G."/>
            <person name="Zainoun J."/>
            <person name="Zembeck L."/>
            <person name="Zimmer A."/>
            <person name="Zody M."/>
            <person name="Lander E."/>
        </authorList>
    </citation>
    <scope>NUCLEOTIDE SEQUENCE [LARGE SCALE GENOMIC DNA]</scope>
</reference>
<feature type="domain" description="Phosphofurin acidic cluster sorting protein 1/2 N-terminal C2" evidence="5">
    <location>
        <begin position="1"/>
        <end position="158"/>
    </location>
</feature>
<protein>
    <recommendedName>
        <fullName evidence="8">Phosphofurin acidic cluster sorting protein 2</fullName>
    </recommendedName>
</protein>
<proteinExistence type="inferred from homology"/>
<dbReference type="GO" id="GO:0072659">
    <property type="term" value="P:protein localization to plasma membrane"/>
    <property type="evidence" value="ECO:0007669"/>
    <property type="project" value="TreeGrafter"/>
</dbReference>
<accession>H2YM34</accession>
<evidence type="ECO:0000313" key="7">
    <source>
        <dbReference type="Proteomes" id="UP000007875"/>
    </source>
</evidence>
<dbReference type="InterPro" id="IPR019381">
    <property type="entry name" value="PACS1/2_C"/>
</dbReference>
<dbReference type="InterPro" id="IPR057541">
    <property type="entry name" value="PACS1/2_N"/>
</dbReference>
<feature type="compositionally biased region" description="Polar residues" evidence="3">
    <location>
        <begin position="336"/>
        <end position="357"/>
    </location>
</feature>
<keyword evidence="2" id="KW-0597">Phosphoprotein</keyword>
<reference evidence="6" key="3">
    <citation type="submission" date="2025-09" db="UniProtKB">
        <authorList>
            <consortium name="Ensembl"/>
        </authorList>
    </citation>
    <scope>IDENTIFICATION</scope>
</reference>
<dbReference type="GeneTree" id="ENSGT00950000183209"/>
<feature type="region of interest" description="Disordered" evidence="3">
    <location>
        <begin position="165"/>
        <end position="228"/>
    </location>
</feature>
<name>H2YM34_CIOSA</name>
<dbReference type="InParanoid" id="H2YM34"/>
<dbReference type="PANTHER" id="PTHR13280">
    <property type="entry name" value="PHOSPHOFURIN ACIDIC CLUSTER SORTING PROTEIN"/>
    <property type="match status" value="1"/>
</dbReference>
<reference evidence="6" key="2">
    <citation type="submission" date="2025-08" db="UniProtKB">
        <authorList>
            <consortium name="Ensembl"/>
        </authorList>
    </citation>
    <scope>IDENTIFICATION</scope>
</reference>
<feature type="region of interest" description="Disordered" evidence="3">
    <location>
        <begin position="325"/>
        <end position="392"/>
    </location>
</feature>
<feature type="compositionally biased region" description="Basic and acidic residues" evidence="3">
    <location>
        <begin position="166"/>
        <end position="178"/>
    </location>
</feature>
<evidence type="ECO:0008006" key="8">
    <source>
        <dbReference type="Google" id="ProtNLM"/>
    </source>
</evidence>
<feature type="domain" description="Phosphofurin acidic cluster sorting protein 1/2 C-terminal" evidence="4">
    <location>
        <begin position="462"/>
        <end position="868"/>
    </location>
</feature>
<feature type="compositionally biased region" description="Basic and acidic residues" evidence="3">
    <location>
        <begin position="358"/>
        <end position="385"/>
    </location>
</feature>